<evidence type="ECO:0000313" key="3">
    <source>
        <dbReference type="Proteomes" id="UP000031036"/>
    </source>
</evidence>
<reference evidence="2 3" key="1">
    <citation type="submission" date="2014-11" db="EMBL/GenBank/DDBJ databases">
        <title>Genetic blueprint of the zoonotic pathogen Toxocara canis.</title>
        <authorList>
            <person name="Zhu X.-Q."/>
            <person name="Korhonen P.K."/>
            <person name="Cai H."/>
            <person name="Young N.D."/>
            <person name="Nejsum P."/>
            <person name="von Samson-Himmelstjerna G."/>
            <person name="Boag P.R."/>
            <person name="Tan P."/>
            <person name="Li Q."/>
            <person name="Min J."/>
            <person name="Yang Y."/>
            <person name="Wang X."/>
            <person name="Fang X."/>
            <person name="Hall R.S."/>
            <person name="Hofmann A."/>
            <person name="Sternberg P.W."/>
            <person name="Jex A.R."/>
            <person name="Gasser R.B."/>
        </authorList>
    </citation>
    <scope>NUCLEOTIDE SEQUENCE [LARGE SCALE GENOMIC DNA]</scope>
    <source>
        <strain evidence="2">PN_DK_2014</strain>
    </source>
</reference>
<organism evidence="2 3">
    <name type="scientific">Toxocara canis</name>
    <name type="common">Canine roundworm</name>
    <dbReference type="NCBI Taxonomy" id="6265"/>
    <lineage>
        <taxon>Eukaryota</taxon>
        <taxon>Metazoa</taxon>
        <taxon>Ecdysozoa</taxon>
        <taxon>Nematoda</taxon>
        <taxon>Chromadorea</taxon>
        <taxon>Rhabditida</taxon>
        <taxon>Spirurina</taxon>
        <taxon>Ascaridomorpha</taxon>
        <taxon>Ascaridoidea</taxon>
        <taxon>Toxocaridae</taxon>
        <taxon>Toxocara</taxon>
    </lineage>
</organism>
<keyword evidence="3" id="KW-1185">Reference proteome</keyword>
<evidence type="ECO:0000256" key="1">
    <source>
        <dbReference type="SAM" id="SignalP"/>
    </source>
</evidence>
<dbReference type="AlphaFoldDB" id="A0A0B2VGT1"/>
<name>A0A0B2VGT1_TOXCA</name>
<evidence type="ECO:0000313" key="2">
    <source>
        <dbReference type="EMBL" id="KHN80682.1"/>
    </source>
</evidence>
<dbReference type="Proteomes" id="UP000031036">
    <property type="component" value="Unassembled WGS sequence"/>
</dbReference>
<gene>
    <name evidence="2" type="ORF">Tcan_16579</name>
</gene>
<feature type="chain" id="PRO_5002096136" evidence="1">
    <location>
        <begin position="21"/>
        <end position="128"/>
    </location>
</feature>
<feature type="signal peptide" evidence="1">
    <location>
        <begin position="1"/>
        <end position="20"/>
    </location>
</feature>
<comment type="caution">
    <text evidence="2">The sequence shown here is derived from an EMBL/GenBank/DDBJ whole genome shotgun (WGS) entry which is preliminary data.</text>
</comment>
<protein>
    <submittedName>
        <fullName evidence="2">Uncharacterized protein</fullName>
    </submittedName>
</protein>
<keyword evidence="1" id="KW-0732">Signal</keyword>
<sequence>MPSSISTFAYLLLTVHVAQCSFICSDIFNLPPGPIRRFCSRNSLRNPNNYFAANDNDDDAKPSLVADVVKRQASNELSEVFVPSANFERIKQKLEFAKGKKQPLGLSDALSIVQPGLLGGDSFWHKLN</sequence>
<dbReference type="EMBL" id="JPKZ01001694">
    <property type="protein sequence ID" value="KHN80682.1"/>
    <property type="molecule type" value="Genomic_DNA"/>
</dbReference>
<accession>A0A0B2VGT1</accession>
<proteinExistence type="predicted"/>